<feature type="compositionally biased region" description="Basic and acidic residues" evidence="1">
    <location>
        <begin position="1"/>
        <end position="22"/>
    </location>
</feature>
<feature type="region of interest" description="Disordered" evidence="1">
    <location>
        <begin position="1"/>
        <end position="57"/>
    </location>
</feature>
<sequence>MEKKDSPPEQKDKPAATPKKPDVPAAAKGWPTPKNTYAPKGRAMDRKPGSRGSARGR</sequence>
<proteinExistence type="predicted"/>
<name>A0A6S6ZWR4_9BURK</name>
<dbReference type="EMBL" id="CADIJO010000007">
    <property type="protein sequence ID" value="CAB3698344.1"/>
    <property type="molecule type" value="Genomic_DNA"/>
</dbReference>
<evidence type="ECO:0000313" key="2">
    <source>
        <dbReference type="EMBL" id="CAB3698344.1"/>
    </source>
</evidence>
<dbReference type="RefSeq" id="WP_175192812.1">
    <property type="nucleotide sequence ID" value="NZ_CADIJO010000007.1"/>
</dbReference>
<protein>
    <submittedName>
        <fullName evidence="2">Uncharacterized protein</fullName>
    </submittedName>
</protein>
<evidence type="ECO:0000313" key="3">
    <source>
        <dbReference type="Proteomes" id="UP000494111"/>
    </source>
</evidence>
<dbReference type="AlphaFoldDB" id="A0A6S6ZWR4"/>
<reference evidence="2 3" key="1">
    <citation type="submission" date="2020-04" db="EMBL/GenBank/DDBJ databases">
        <authorList>
            <person name="De Canck E."/>
        </authorList>
    </citation>
    <scope>NUCLEOTIDE SEQUENCE [LARGE SCALE GENOMIC DNA]</scope>
    <source>
        <strain evidence="2 3">LMG 3458</strain>
    </source>
</reference>
<accession>A0A6S6ZWR4</accession>
<organism evidence="2 3">
    <name type="scientific">Achromobacter deleyi</name>
    <dbReference type="NCBI Taxonomy" id="1353891"/>
    <lineage>
        <taxon>Bacteria</taxon>
        <taxon>Pseudomonadati</taxon>
        <taxon>Pseudomonadota</taxon>
        <taxon>Betaproteobacteria</taxon>
        <taxon>Burkholderiales</taxon>
        <taxon>Alcaligenaceae</taxon>
        <taxon>Achromobacter</taxon>
    </lineage>
</organism>
<evidence type="ECO:0000256" key="1">
    <source>
        <dbReference type="SAM" id="MobiDB-lite"/>
    </source>
</evidence>
<dbReference type="Proteomes" id="UP000494111">
    <property type="component" value="Unassembled WGS sequence"/>
</dbReference>
<gene>
    <name evidence="2" type="ORF">LMG3458_02512</name>
</gene>